<dbReference type="CDD" id="cd01347">
    <property type="entry name" value="ligand_gated_channel"/>
    <property type="match status" value="1"/>
</dbReference>
<dbReference type="Pfam" id="PF00593">
    <property type="entry name" value="TonB_dep_Rec_b-barrel"/>
    <property type="match status" value="1"/>
</dbReference>
<keyword evidence="2 11" id="KW-0813">Transport</keyword>
<dbReference type="AlphaFoldDB" id="A0A7W7KDL7"/>
<dbReference type="Gene3D" id="2.40.170.20">
    <property type="entry name" value="TonB-dependent receptor, beta-barrel domain"/>
    <property type="match status" value="1"/>
</dbReference>
<keyword evidence="13" id="KW-0732">Signal</keyword>
<comment type="caution">
    <text evidence="16">The sequence shown here is derived from an EMBL/GenBank/DDBJ whole genome shotgun (WGS) entry which is preliminary data.</text>
</comment>
<evidence type="ECO:0000256" key="11">
    <source>
        <dbReference type="PROSITE-ProRule" id="PRU01360"/>
    </source>
</evidence>
<keyword evidence="7" id="KW-0406">Ion transport</keyword>
<proteinExistence type="inferred from homology"/>
<feature type="chain" id="PRO_5030803515" evidence="13">
    <location>
        <begin position="25"/>
        <end position="764"/>
    </location>
</feature>
<organism evidence="16 17">
    <name type="scientific">Novosphingobium chloroacetimidivorans</name>
    <dbReference type="NCBI Taxonomy" id="1428314"/>
    <lineage>
        <taxon>Bacteria</taxon>
        <taxon>Pseudomonadati</taxon>
        <taxon>Pseudomonadota</taxon>
        <taxon>Alphaproteobacteria</taxon>
        <taxon>Sphingomonadales</taxon>
        <taxon>Sphingomonadaceae</taxon>
        <taxon>Novosphingobium</taxon>
    </lineage>
</organism>
<dbReference type="InterPro" id="IPR036942">
    <property type="entry name" value="Beta-barrel_TonB_sf"/>
</dbReference>
<feature type="domain" description="TonB-dependent receptor plug" evidence="15">
    <location>
        <begin position="62"/>
        <end position="173"/>
    </location>
</feature>
<keyword evidence="5 11" id="KW-0812">Transmembrane</keyword>
<dbReference type="PANTHER" id="PTHR32552:SF81">
    <property type="entry name" value="TONB-DEPENDENT OUTER MEMBRANE RECEPTOR"/>
    <property type="match status" value="1"/>
</dbReference>
<gene>
    <name evidence="16" type="ORF">HNO88_003636</name>
</gene>
<dbReference type="RefSeq" id="WP_184248818.1">
    <property type="nucleotide sequence ID" value="NZ_JACHLR010000019.1"/>
</dbReference>
<dbReference type="EMBL" id="JACHLR010000019">
    <property type="protein sequence ID" value="MBB4860293.1"/>
    <property type="molecule type" value="Genomic_DNA"/>
</dbReference>
<protein>
    <submittedName>
        <fullName evidence="16">Iron complex outermembrane receptor protein</fullName>
    </submittedName>
</protein>
<comment type="similarity">
    <text evidence="11 12">Belongs to the TonB-dependent receptor family.</text>
</comment>
<keyword evidence="10 11" id="KW-0998">Cell outer membrane</keyword>
<feature type="domain" description="TonB-dependent receptor-like beta-barrel" evidence="14">
    <location>
        <begin position="302"/>
        <end position="728"/>
    </location>
</feature>
<evidence type="ECO:0000256" key="6">
    <source>
        <dbReference type="ARBA" id="ARBA00023004"/>
    </source>
</evidence>
<dbReference type="InterPro" id="IPR039426">
    <property type="entry name" value="TonB-dep_rcpt-like"/>
</dbReference>
<evidence type="ECO:0000256" key="9">
    <source>
        <dbReference type="ARBA" id="ARBA00023136"/>
    </source>
</evidence>
<reference evidence="16 17" key="1">
    <citation type="submission" date="2020-08" db="EMBL/GenBank/DDBJ databases">
        <title>Functional genomics of gut bacteria from endangered species of beetles.</title>
        <authorList>
            <person name="Carlos-Shanley C."/>
        </authorList>
    </citation>
    <scope>NUCLEOTIDE SEQUENCE [LARGE SCALE GENOMIC DNA]</scope>
    <source>
        <strain evidence="16 17">S00245</strain>
    </source>
</reference>
<evidence type="ECO:0000256" key="1">
    <source>
        <dbReference type="ARBA" id="ARBA00004571"/>
    </source>
</evidence>
<evidence type="ECO:0000313" key="17">
    <source>
        <dbReference type="Proteomes" id="UP000555448"/>
    </source>
</evidence>
<evidence type="ECO:0000313" key="16">
    <source>
        <dbReference type="EMBL" id="MBB4860293.1"/>
    </source>
</evidence>
<evidence type="ECO:0000259" key="14">
    <source>
        <dbReference type="Pfam" id="PF00593"/>
    </source>
</evidence>
<evidence type="ECO:0000256" key="12">
    <source>
        <dbReference type="RuleBase" id="RU003357"/>
    </source>
</evidence>
<keyword evidence="6" id="KW-0408">Iron</keyword>
<evidence type="ECO:0000256" key="13">
    <source>
        <dbReference type="SAM" id="SignalP"/>
    </source>
</evidence>
<comment type="subcellular location">
    <subcellularLocation>
        <location evidence="1 11">Cell outer membrane</location>
        <topology evidence="1 11">Multi-pass membrane protein</topology>
    </subcellularLocation>
</comment>
<dbReference type="PROSITE" id="PS52016">
    <property type="entry name" value="TONB_DEPENDENT_REC_3"/>
    <property type="match status" value="1"/>
</dbReference>
<evidence type="ECO:0000256" key="2">
    <source>
        <dbReference type="ARBA" id="ARBA00022448"/>
    </source>
</evidence>
<dbReference type="Proteomes" id="UP000555448">
    <property type="component" value="Unassembled WGS sequence"/>
</dbReference>
<keyword evidence="4" id="KW-0410">Iron transport</keyword>
<sequence>MRIQNWTSIGAIVSALCASSVAMAAQPAPGDASSEAVPQQATRSDNQVEEIVVTAQRRETNLQDTPIAITALSSAALDARGVKNIGNLENFVPNLQINQGRPDGGGSTAAITIRGVGQNDAQFPNDPGVGLYVDGVYSARSYGGLIGLLDIERIEVLRGPQGTLFGRNTIGGAVNIVTTPPSQDFGGHVSLLYGSYNRFEAKASINAPLIEDKLALRVSAGFTRADGLGEQLTTGRSLSNENRKSIRLALRATPSDDVTIDLVADYTRQRQNPASGTIITTVPSTTGLIEGLFNPVIAGIENPAAGLPAGSRFDNRFVTRGRYDNFGTAPLADNLNAGGAALTVTWKASDALTIKSITAGRAYKAHIALDQDYSPYSIISTDDRQHQEQYSQELQAFGTAIDGKLHYLAGLYYFKEIARDYNRVAIVPNTLPVAGFEIAQIGDLGLNATNYAAFGQIDYDLLDNLTVTVGVRQNHEEKRFTRQFTHLQGGDVFIPYQVLQKGWNSFTPRLGVNWKATPDVMLYANYAAGFKGGGWTPRPTSAASGVKPFEPEKIKTFEIGAKTQWFDRRLTFNVAGFYSRYKNIQFPVAYGLPDGTLVIETQNAGESEIKGIEAELVARPIPNSSIQIGYGYFHNKYVSIVPGASITASDRLPDAPTHTLNLGADYRFDLGQAGNLTMRADAAYRSRVFKDAVNTPLISQPGFWLVSGRVTWTSPSDTFSVQVYGNNLFDKKYLASGFDASSLGLIVGYYGRPREFGVQGTYKF</sequence>
<dbReference type="GO" id="GO:0006826">
    <property type="term" value="P:iron ion transport"/>
    <property type="evidence" value="ECO:0007669"/>
    <property type="project" value="UniProtKB-KW"/>
</dbReference>
<keyword evidence="3 11" id="KW-1134">Transmembrane beta strand</keyword>
<evidence type="ECO:0000256" key="5">
    <source>
        <dbReference type="ARBA" id="ARBA00022692"/>
    </source>
</evidence>
<keyword evidence="16" id="KW-0675">Receptor</keyword>
<evidence type="ECO:0000256" key="3">
    <source>
        <dbReference type="ARBA" id="ARBA00022452"/>
    </source>
</evidence>
<evidence type="ECO:0000256" key="7">
    <source>
        <dbReference type="ARBA" id="ARBA00023065"/>
    </source>
</evidence>
<evidence type="ECO:0000259" key="15">
    <source>
        <dbReference type="Pfam" id="PF07715"/>
    </source>
</evidence>
<evidence type="ECO:0000256" key="4">
    <source>
        <dbReference type="ARBA" id="ARBA00022496"/>
    </source>
</evidence>
<dbReference type="SUPFAM" id="SSF56935">
    <property type="entry name" value="Porins"/>
    <property type="match status" value="1"/>
</dbReference>
<evidence type="ECO:0000256" key="8">
    <source>
        <dbReference type="ARBA" id="ARBA00023077"/>
    </source>
</evidence>
<keyword evidence="17" id="KW-1185">Reference proteome</keyword>
<dbReference type="InterPro" id="IPR012910">
    <property type="entry name" value="Plug_dom"/>
</dbReference>
<keyword evidence="9 11" id="KW-0472">Membrane</keyword>
<accession>A0A7W7KDL7</accession>
<keyword evidence="8 12" id="KW-0798">TonB box</keyword>
<feature type="signal peptide" evidence="13">
    <location>
        <begin position="1"/>
        <end position="24"/>
    </location>
</feature>
<evidence type="ECO:0000256" key="10">
    <source>
        <dbReference type="ARBA" id="ARBA00023237"/>
    </source>
</evidence>
<dbReference type="Pfam" id="PF07715">
    <property type="entry name" value="Plug"/>
    <property type="match status" value="1"/>
</dbReference>
<name>A0A7W7KDL7_9SPHN</name>
<dbReference type="GO" id="GO:0009279">
    <property type="term" value="C:cell outer membrane"/>
    <property type="evidence" value="ECO:0007669"/>
    <property type="project" value="UniProtKB-SubCell"/>
</dbReference>
<dbReference type="InterPro" id="IPR000531">
    <property type="entry name" value="Beta-barrel_TonB"/>
</dbReference>
<dbReference type="PANTHER" id="PTHR32552">
    <property type="entry name" value="FERRICHROME IRON RECEPTOR-RELATED"/>
    <property type="match status" value="1"/>
</dbReference>